<dbReference type="RefSeq" id="WP_022254475.1">
    <property type="nucleotide sequence ID" value="NZ_FRAH01000069.1"/>
</dbReference>
<dbReference type="Proteomes" id="UP000183975">
    <property type="component" value="Unassembled WGS sequence"/>
</dbReference>
<comment type="similarity">
    <text evidence="1">Belongs to the UPF0045 family.</text>
</comment>
<evidence type="ECO:0000256" key="1">
    <source>
        <dbReference type="ARBA" id="ARBA00010272"/>
    </source>
</evidence>
<proteinExistence type="inferred from homology"/>
<dbReference type="Pfam" id="PF01910">
    <property type="entry name" value="Thiamine_BP"/>
    <property type="match status" value="1"/>
</dbReference>
<dbReference type="InterPro" id="IPR002767">
    <property type="entry name" value="Thiamine_BP"/>
</dbReference>
<dbReference type="Gene3D" id="3.30.70.930">
    <property type="match status" value="1"/>
</dbReference>
<evidence type="ECO:0000313" key="3">
    <source>
        <dbReference type="EMBL" id="SHL12851.1"/>
    </source>
</evidence>
<reference evidence="3 4" key="1">
    <citation type="submission" date="2016-11" db="EMBL/GenBank/DDBJ databases">
        <authorList>
            <person name="Jaros S."/>
            <person name="Januszkiewicz K."/>
            <person name="Wedrychowicz H."/>
        </authorList>
    </citation>
    <scope>NUCLEOTIDE SEQUENCE [LARGE SCALE GENOMIC DNA]</scope>
    <source>
        <strain evidence="3 4">DSM 14214</strain>
    </source>
</reference>
<dbReference type="SUPFAM" id="SSF89957">
    <property type="entry name" value="MTH1187/YkoF-like"/>
    <property type="match status" value="1"/>
</dbReference>
<organism evidence="3 4">
    <name type="scientific">Anaerotignum lactatifermentans DSM 14214</name>
    <dbReference type="NCBI Taxonomy" id="1121323"/>
    <lineage>
        <taxon>Bacteria</taxon>
        <taxon>Bacillati</taxon>
        <taxon>Bacillota</taxon>
        <taxon>Clostridia</taxon>
        <taxon>Lachnospirales</taxon>
        <taxon>Anaerotignaceae</taxon>
        <taxon>Anaerotignum</taxon>
    </lineage>
</organism>
<protein>
    <submittedName>
        <fullName evidence="3">Uncharacterized conserved protein YqgV, UPF0045/DUF77 family</fullName>
    </submittedName>
</protein>
<dbReference type="PANTHER" id="PTHR33777">
    <property type="entry name" value="UPF0045 PROTEIN ECM15"/>
    <property type="match status" value="1"/>
</dbReference>
<feature type="domain" description="Thiamine-binding protein" evidence="2">
    <location>
        <begin position="7"/>
        <end position="96"/>
    </location>
</feature>
<dbReference type="AlphaFoldDB" id="A0A1M6Y3K1"/>
<dbReference type="GO" id="GO:0005829">
    <property type="term" value="C:cytosol"/>
    <property type="evidence" value="ECO:0007669"/>
    <property type="project" value="TreeGrafter"/>
</dbReference>
<keyword evidence="4" id="KW-1185">Reference proteome</keyword>
<dbReference type="InterPro" id="IPR051614">
    <property type="entry name" value="UPF0045_domain"/>
</dbReference>
<evidence type="ECO:0000259" key="2">
    <source>
        <dbReference type="Pfam" id="PF01910"/>
    </source>
</evidence>
<dbReference type="GeneID" id="78176582"/>
<name>A0A1M6Y3K1_9FIRM</name>
<dbReference type="OrthoDB" id="5886358at2"/>
<evidence type="ECO:0000313" key="4">
    <source>
        <dbReference type="Proteomes" id="UP000183975"/>
    </source>
</evidence>
<gene>
    <name evidence="3" type="ORF">SAMN02745138_02918</name>
</gene>
<sequence length="98" mass="10863">MYTTSIAVQVLPDVTETEKVLAIVDKVIAYIDSTGYHYVVGPFETTIEGDLEGLMAIAKRCQEIPIEEGAPSTKTYIKVFHNPTGVLTINEKIDKFNK</sequence>
<dbReference type="InterPro" id="IPR029756">
    <property type="entry name" value="MTH1187/YkoF-like"/>
</dbReference>
<accession>A0A1M6Y3K1</accession>
<dbReference type="EMBL" id="FRAH01000069">
    <property type="protein sequence ID" value="SHL12851.1"/>
    <property type="molecule type" value="Genomic_DNA"/>
</dbReference>
<dbReference type="PANTHER" id="PTHR33777:SF1">
    <property type="entry name" value="UPF0045 PROTEIN ECM15"/>
    <property type="match status" value="1"/>
</dbReference>